<dbReference type="Gene3D" id="2.70.98.10">
    <property type="match status" value="1"/>
</dbReference>
<protein>
    <recommendedName>
        <fullName evidence="4">rhamnogalacturonan endolyase</fullName>
        <ecNumber evidence="4">4.2.2.23</ecNumber>
    </recommendedName>
</protein>
<dbReference type="Proteomes" id="UP000235220">
    <property type="component" value="Chromosome 8"/>
</dbReference>
<dbReference type="SUPFAM" id="SSF49452">
    <property type="entry name" value="Starch-binding domain-like"/>
    <property type="match status" value="1"/>
</dbReference>
<evidence type="ECO:0000256" key="1">
    <source>
        <dbReference type="ARBA" id="ARBA00001324"/>
    </source>
</evidence>
<dbReference type="Gramene" id="Jr08_18870_p1">
    <property type="protein sequence ID" value="cds.Jr08_18870_p1"/>
    <property type="gene ID" value="Jr08_18870"/>
</dbReference>
<reference evidence="9" key="1">
    <citation type="submission" date="2025-08" db="UniProtKB">
        <authorList>
            <consortium name="RefSeq"/>
        </authorList>
    </citation>
    <scope>IDENTIFICATION</scope>
    <source>
        <tissue evidence="9">Leaves</tissue>
    </source>
</reference>
<dbReference type="GO" id="GO:0005576">
    <property type="term" value="C:extracellular region"/>
    <property type="evidence" value="ECO:0007669"/>
    <property type="project" value="UniProtKB-SubCell"/>
</dbReference>
<evidence type="ECO:0000256" key="5">
    <source>
        <dbReference type="ARBA" id="ARBA00022525"/>
    </source>
</evidence>
<dbReference type="CDD" id="cd10320">
    <property type="entry name" value="RGL4_N"/>
    <property type="match status" value="1"/>
</dbReference>
<organism evidence="8 9">
    <name type="scientific">Juglans regia</name>
    <name type="common">English walnut</name>
    <dbReference type="NCBI Taxonomy" id="51240"/>
    <lineage>
        <taxon>Eukaryota</taxon>
        <taxon>Viridiplantae</taxon>
        <taxon>Streptophyta</taxon>
        <taxon>Embryophyta</taxon>
        <taxon>Tracheophyta</taxon>
        <taxon>Spermatophyta</taxon>
        <taxon>Magnoliopsida</taxon>
        <taxon>eudicotyledons</taxon>
        <taxon>Gunneridae</taxon>
        <taxon>Pentapetalae</taxon>
        <taxon>rosids</taxon>
        <taxon>fabids</taxon>
        <taxon>Fagales</taxon>
        <taxon>Juglandaceae</taxon>
        <taxon>Juglans</taxon>
    </lineage>
</organism>
<dbReference type="PANTHER" id="PTHR32018">
    <property type="entry name" value="RHAMNOGALACTURONATE LYASE FAMILY PROTEIN"/>
    <property type="match status" value="1"/>
</dbReference>
<dbReference type="GO" id="GO:0102210">
    <property type="term" value="F:rhamnogalacturonan endolyase activity"/>
    <property type="evidence" value="ECO:0007669"/>
    <property type="project" value="UniProtKB-EC"/>
</dbReference>
<dbReference type="SUPFAM" id="SSF49785">
    <property type="entry name" value="Galactose-binding domain-like"/>
    <property type="match status" value="1"/>
</dbReference>
<dbReference type="EC" id="4.2.2.23" evidence="4"/>
<evidence type="ECO:0000256" key="6">
    <source>
        <dbReference type="ARBA" id="ARBA00022729"/>
    </source>
</evidence>
<accession>A0A2I4G0K1</accession>
<name>A0A2I4G0K1_JUGRE</name>
<dbReference type="Gene3D" id="2.60.120.260">
    <property type="entry name" value="Galactose-binding domain-like"/>
    <property type="match status" value="1"/>
</dbReference>
<keyword evidence="6" id="KW-0732">Signal</keyword>
<evidence type="ECO:0000256" key="4">
    <source>
        <dbReference type="ARBA" id="ARBA00012437"/>
    </source>
</evidence>
<sequence>MEIRANWSRQWGSLVGCSLGAVILLLFFFLLADRSEKTLVRRVLWNDGQDSHPDVKLYTDNPQQVVVDNGLLQVNFSRPDGHVLGIKYNGIDNLLEERNSREDRGYWDVVWNEPEGRGTGIFERVAATEFRIITEREDQVELSFGTTWDVSLRGRKVPLIIDKRYILQRGISGFYSYGIFERLEGWPAVEIPQIRAVYKLQKDKFHFMAVSEDKQRIMPMPEDRLKGQALAYPEAVLLTDPTDSELRGEVDDKYQYSLEDKDNKVHGWISADPPVGFWMITPSNEFRTAGPIKQDLTSHVGPITLAMFLSTHYGGKETEMKFEDGEAWKKVFGPVFVYLNSVDNGENPLELWANAKEQMLIEVESWPYDFTQSEDFLSADQRGTVSGQLLVREPYVNERLMWGQSAYVGLAAPGEKGSWQRESKGYQFWSEADEQGYFIIKNVRPGDYNLYAWVPGFIGDYKNDTQITITPGCEIKLDVLVYEPPRHGPTVWEIGIPDRTAGEFYVPDPYPTLMNRLYNNHLEKFRQYGLWERYADLYPDQDLIYTINNGDYHTDWFFAHVTRNVNNRTYEATTWQIVFGLDNVNDNGNYTLQLALASAQDAELQVRFNELGGANPPHFSTGPIGGDNAIARHGIHGLYWLYSIDVGNSLLQIGKNTIYLTQSRSISPFQGVMYDYLRLEGPPQDQY</sequence>
<dbReference type="CDD" id="cd10317">
    <property type="entry name" value="RGL4_C"/>
    <property type="match status" value="1"/>
</dbReference>
<dbReference type="GO" id="GO:0030246">
    <property type="term" value="F:carbohydrate binding"/>
    <property type="evidence" value="ECO:0007669"/>
    <property type="project" value="InterPro"/>
</dbReference>
<evidence type="ECO:0000313" key="8">
    <source>
        <dbReference type="Proteomes" id="UP000235220"/>
    </source>
</evidence>
<gene>
    <name evidence="9" type="primary">LOC109003646</name>
</gene>
<dbReference type="FunFam" id="2.60.40.1120:FF:000033">
    <property type="entry name" value="Rhamnogalacturonate lyase B"/>
    <property type="match status" value="1"/>
</dbReference>
<dbReference type="STRING" id="51240.A0A2I4G0K1"/>
<dbReference type="InterPro" id="IPR008979">
    <property type="entry name" value="Galactose-bd-like_sf"/>
</dbReference>
<dbReference type="InterPro" id="IPR029411">
    <property type="entry name" value="RG-lyase_III"/>
</dbReference>
<dbReference type="GO" id="GO:0005975">
    <property type="term" value="P:carbohydrate metabolic process"/>
    <property type="evidence" value="ECO:0007669"/>
    <property type="project" value="InterPro"/>
</dbReference>
<evidence type="ECO:0000313" key="9">
    <source>
        <dbReference type="RefSeq" id="XP_018837427.1"/>
    </source>
</evidence>
<dbReference type="InterPro" id="IPR014718">
    <property type="entry name" value="GH-type_carb-bd"/>
</dbReference>
<dbReference type="OrthoDB" id="2130367at2759"/>
<proteinExistence type="inferred from homology"/>
<dbReference type="SUPFAM" id="SSF74650">
    <property type="entry name" value="Galactose mutarotase-like"/>
    <property type="match status" value="1"/>
</dbReference>
<dbReference type="KEGG" id="jre:109003646"/>
<dbReference type="InterPro" id="IPR029413">
    <property type="entry name" value="RG-lyase_II"/>
</dbReference>
<evidence type="ECO:0000256" key="7">
    <source>
        <dbReference type="ARBA" id="ARBA00023239"/>
    </source>
</evidence>
<dbReference type="RefSeq" id="XP_018837427.1">
    <property type="nucleotide sequence ID" value="XM_018981882.2"/>
</dbReference>
<dbReference type="AlphaFoldDB" id="A0A2I4G0K1"/>
<dbReference type="InterPro" id="IPR013784">
    <property type="entry name" value="Carb-bd-like_fold"/>
</dbReference>
<comment type="catalytic activity">
    <reaction evidence="1">
        <text>Endotype eliminative cleavage of L-alpha-rhamnopyranosyl-(1-&gt;4)-alpha-D-galactopyranosyluronic acid bonds of rhamnogalacturonan I domains in ramified hairy regions of pectin leaving L-rhamnopyranose at the reducing end and 4-deoxy-4,5-unsaturated D-galactopyranosyluronic acid at the non-reducing end.</text>
        <dbReference type="EC" id="4.2.2.23"/>
    </reaction>
</comment>
<dbReference type="Pfam" id="PF06045">
    <property type="entry name" value="Rhamnogal_lyase"/>
    <property type="match status" value="1"/>
</dbReference>
<dbReference type="PANTHER" id="PTHR32018:SF6">
    <property type="entry name" value="RHAMNOGALACTURONAN ENDOLYASE"/>
    <property type="match status" value="1"/>
</dbReference>
<comment type="similarity">
    <text evidence="3">Belongs to the polysaccharide lyase 4 family.</text>
</comment>
<dbReference type="GeneID" id="109003646"/>
<keyword evidence="8" id="KW-1185">Reference proteome</keyword>
<dbReference type="InterPro" id="IPR011013">
    <property type="entry name" value="Gal_mutarotase_sf_dom"/>
</dbReference>
<dbReference type="InterPro" id="IPR010325">
    <property type="entry name" value="Rhamnogal_lyase"/>
</dbReference>
<evidence type="ECO:0000256" key="2">
    <source>
        <dbReference type="ARBA" id="ARBA00004613"/>
    </source>
</evidence>
<dbReference type="Gene3D" id="2.60.40.1120">
    <property type="entry name" value="Carboxypeptidase-like, regulatory domain"/>
    <property type="match status" value="1"/>
</dbReference>
<evidence type="ECO:0000256" key="3">
    <source>
        <dbReference type="ARBA" id="ARBA00010418"/>
    </source>
</evidence>
<dbReference type="FunCoup" id="A0A2I4G0K1">
    <property type="interactions" value="23"/>
</dbReference>
<dbReference type="CDD" id="cd10316">
    <property type="entry name" value="RGL4_M"/>
    <property type="match status" value="1"/>
</dbReference>
<keyword evidence="5" id="KW-0964">Secreted</keyword>
<comment type="subcellular location">
    <subcellularLocation>
        <location evidence="2">Secreted</location>
    </subcellularLocation>
</comment>
<keyword evidence="7" id="KW-0456">Lyase</keyword>
<dbReference type="Pfam" id="PF14683">
    <property type="entry name" value="CBM-like"/>
    <property type="match status" value="1"/>
</dbReference>
<dbReference type="Pfam" id="PF14686">
    <property type="entry name" value="fn3_3"/>
    <property type="match status" value="1"/>
</dbReference>
<dbReference type="InterPro" id="IPR051850">
    <property type="entry name" value="Polysacch_Lyase_4"/>
</dbReference>